<evidence type="ECO:0000313" key="2">
    <source>
        <dbReference type="Proteomes" id="UP000198600"/>
    </source>
</evidence>
<gene>
    <name evidence="1" type="ORF">SAMN05216202_3105</name>
</gene>
<dbReference type="Proteomes" id="UP000198600">
    <property type="component" value="Chromosome I"/>
</dbReference>
<proteinExistence type="predicted"/>
<dbReference type="AlphaFoldDB" id="A0A1H2N6E3"/>
<dbReference type="PANTHER" id="PTHR34595">
    <property type="entry name" value="BLR5612 PROTEIN"/>
    <property type="match status" value="1"/>
</dbReference>
<evidence type="ECO:0000313" key="1">
    <source>
        <dbReference type="EMBL" id="SDV01069.1"/>
    </source>
</evidence>
<dbReference type="STRING" id="46679.SAMN05216202_3105"/>
<accession>A0A1H2N6E3</accession>
<reference evidence="2" key="1">
    <citation type="submission" date="2016-10" db="EMBL/GenBank/DDBJ databases">
        <authorList>
            <person name="Varghese N."/>
            <person name="Submissions S."/>
        </authorList>
    </citation>
    <scope>NUCLEOTIDE SEQUENCE [LARGE SCALE GENOMIC DNA]</scope>
    <source>
        <strain evidence="2">LMG 2223</strain>
    </source>
</reference>
<keyword evidence="2" id="KW-1185">Reference proteome</keyword>
<sequence length="71" mass="8452">MTRAYYDEMYDEAGQVRPHYREFARWLAQTPAELLAQRRRKADLLFLRAGITFTLYGDEQDTEPVILVQQQ</sequence>
<organism evidence="1 2">
    <name type="scientific">Pseudomonas mucidolens</name>
    <dbReference type="NCBI Taxonomy" id="46679"/>
    <lineage>
        <taxon>Bacteria</taxon>
        <taxon>Pseudomonadati</taxon>
        <taxon>Pseudomonadota</taxon>
        <taxon>Gammaproteobacteria</taxon>
        <taxon>Pseudomonadales</taxon>
        <taxon>Pseudomonadaceae</taxon>
        <taxon>Pseudomonas</taxon>
    </lineage>
</organism>
<dbReference type="EMBL" id="LT629802">
    <property type="protein sequence ID" value="SDV01069.1"/>
    <property type="molecule type" value="Genomic_DNA"/>
</dbReference>
<protein>
    <submittedName>
        <fullName evidence="1">Uncharacterized protein</fullName>
    </submittedName>
</protein>
<dbReference type="InterPro" id="IPR051680">
    <property type="entry name" value="ATP-dep_Glu-Cys_Ligase-2"/>
</dbReference>
<dbReference type="PANTHER" id="PTHR34595:SF7">
    <property type="entry name" value="SLL1039 PROTEIN"/>
    <property type="match status" value="1"/>
</dbReference>
<name>A0A1H2N6E3_9PSED</name>